<dbReference type="GO" id="GO:0016020">
    <property type="term" value="C:membrane"/>
    <property type="evidence" value="ECO:0007669"/>
    <property type="project" value="UniProtKB-SubCell"/>
</dbReference>
<evidence type="ECO:0000313" key="14">
    <source>
        <dbReference type="EMBL" id="CAF0761937.1"/>
    </source>
</evidence>
<evidence type="ECO:0000256" key="9">
    <source>
        <dbReference type="ARBA" id="ARBA00023004"/>
    </source>
</evidence>
<evidence type="ECO:0000256" key="8">
    <source>
        <dbReference type="ARBA" id="ARBA00022989"/>
    </source>
</evidence>
<dbReference type="Proteomes" id="UP000677228">
    <property type="component" value="Unassembled WGS sequence"/>
</dbReference>
<evidence type="ECO:0000256" key="3">
    <source>
        <dbReference type="ARBA" id="ARBA00022448"/>
    </source>
</evidence>
<evidence type="ECO:0000256" key="5">
    <source>
        <dbReference type="ARBA" id="ARBA00022692"/>
    </source>
</evidence>
<keyword evidence="5 12" id="KW-0812">Transmembrane</keyword>
<evidence type="ECO:0000256" key="6">
    <source>
        <dbReference type="ARBA" id="ARBA00022723"/>
    </source>
</evidence>
<feature type="transmembrane region" description="Helical" evidence="12">
    <location>
        <begin position="30"/>
        <end position="49"/>
    </location>
</feature>
<dbReference type="PROSITE" id="PS50939">
    <property type="entry name" value="CYTOCHROME_B561"/>
    <property type="match status" value="1"/>
</dbReference>
<keyword evidence="8 12" id="KW-1133">Transmembrane helix</keyword>
<keyword evidence="3" id="KW-0813">Transport</keyword>
<keyword evidence="6" id="KW-0479">Metal-binding</keyword>
<name>A0A8S2GNU9_9BILA</name>
<dbReference type="InterPro" id="IPR006593">
    <property type="entry name" value="Cyt_b561/ferric_Rdtase_TM"/>
</dbReference>
<accession>A0A8S2GNU9</accession>
<evidence type="ECO:0000256" key="12">
    <source>
        <dbReference type="SAM" id="Phobius"/>
    </source>
</evidence>
<keyword evidence="9" id="KW-0408">Iron</keyword>
<dbReference type="Gene3D" id="1.20.120.1770">
    <property type="match status" value="1"/>
</dbReference>
<dbReference type="SMART" id="SM00665">
    <property type="entry name" value="B561"/>
    <property type="match status" value="1"/>
</dbReference>
<feature type="transmembrane region" description="Helical" evidence="12">
    <location>
        <begin position="96"/>
        <end position="122"/>
    </location>
</feature>
<keyword evidence="7" id="KW-0249">Electron transport</keyword>
<evidence type="ECO:0000256" key="1">
    <source>
        <dbReference type="ARBA" id="ARBA00001970"/>
    </source>
</evidence>
<dbReference type="CDD" id="cd08761">
    <property type="entry name" value="Cyt_b561_CYB561D2_like"/>
    <property type="match status" value="1"/>
</dbReference>
<dbReference type="EC" id="7.2.1.3" evidence="11"/>
<evidence type="ECO:0000256" key="2">
    <source>
        <dbReference type="ARBA" id="ARBA00004141"/>
    </source>
</evidence>
<feature type="transmembrane region" description="Helical" evidence="12">
    <location>
        <begin position="138"/>
        <end position="160"/>
    </location>
</feature>
<feature type="domain" description="Cytochrome b561" evidence="13">
    <location>
        <begin position="1"/>
        <end position="194"/>
    </location>
</feature>
<evidence type="ECO:0000256" key="4">
    <source>
        <dbReference type="ARBA" id="ARBA00022617"/>
    </source>
</evidence>
<evidence type="ECO:0000256" key="11">
    <source>
        <dbReference type="ARBA" id="ARBA00024225"/>
    </source>
</evidence>
<dbReference type="GO" id="GO:0140571">
    <property type="term" value="F:transmembrane ascorbate ferrireductase activity"/>
    <property type="evidence" value="ECO:0007669"/>
    <property type="project" value="UniProtKB-EC"/>
</dbReference>
<keyword evidence="4" id="KW-0349">Heme</keyword>
<keyword evidence="10 12" id="KW-0472">Membrane</keyword>
<evidence type="ECO:0000256" key="10">
    <source>
        <dbReference type="ARBA" id="ARBA00023136"/>
    </source>
</evidence>
<comment type="cofactor">
    <cofactor evidence="1">
        <name>heme b</name>
        <dbReference type="ChEBI" id="CHEBI:60344"/>
    </cofactor>
</comment>
<dbReference type="GO" id="GO:0046872">
    <property type="term" value="F:metal ion binding"/>
    <property type="evidence" value="ECO:0007669"/>
    <property type="project" value="UniProtKB-KW"/>
</dbReference>
<evidence type="ECO:0000259" key="13">
    <source>
        <dbReference type="PROSITE" id="PS50939"/>
    </source>
</evidence>
<dbReference type="PANTHER" id="PTHR15422:SF45">
    <property type="entry name" value="CYTOCHROME B561 DOMAIN-CONTAINING PROTEIN"/>
    <property type="match status" value="1"/>
</dbReference>
<dbReference type="InterPro" id="IPR045150">
    <property type="entry name" value="CYB561D1/2"/>
</dbReference>
<dbReference type="PANTHER" id="PTHR15422">
    <property type="entry name" value="OS05G0565100 PROTEIN"/>
    <property type="match status" value="1"/>
</dbReference>
<feature type="transmembrane region" description="Helical" evidence="12">
    <location>
        <begin position="172"/>
        <end position="189"/>
    </location>
</feature>
<comment type="subcellular location">
    <subcellularLocation>
        <location evidence="2">Membrane</location>
        <topology evidence="2">Multi-pass membrane protein</topology>
    </subcellularLocation>
</comment>
<evidence type="ECO:0000256" key="7">
    <source>
        <dbReference type="ARBA" id="ARBA00022982"/>
    </source>
</evidence>
<proteinExistence type="predicted"/>
<comment type="caution">
    <text evidence="15">The sequence shown here is derived from an EMBL/GenBank/DDBJ whole genome shotgun (WGS) entry which is preliminary data.</text>
</comment>
<sequence>MAAIVVSVVLIGIILWYSIPESGLFKWHPSSMAIGYLGLMFHAIFIFSPNSLFSLTRKKQILVHWTLQTLAIICSTIGFWTIYINKQSRNKPHFTTWHGLIGLITFIWSFLQAFTGLFLTVFQRQLHYLRLSYAQLRLYHATSGIFLFTLGCIEIVLGLASNWFKSKFSDSTIISSVLCFIGYNLNLTIQNRVSSLKTSKILKRLGLQESKYILLRLKENDQISNESDEMNDSDGMMELGLIQTEGNYYELGLTNLIHLRYLLLKKPELFPFYSHSLLNTDFDPKTFLPSQQLLEKLEQIRSSEQKDLI</sequence>
<feature type="transmembrane region" description="Helical" evidence="12">
    <location>
        <begin position="61"/>
        <end position="84"/>
    </location>
</feature>
<dbReference type="EMBL" id="CAJNOK010000565">
    <property type="protein sequence ID" value="CAF0761937.1"/>
    <property type="molecule type" value="Genomic_DNA"/>
</dbReference>
<dbReference type="Pfam" id="PF03188">
    <property type="entry name" value="Cytochrom_B561"/>
    <property type="match status" value="1"/>
</dbReference>
<evidence type="ECO:0000313" key="15">
    <source>
        <dbReference type="EMBL" id="CAF3541763.1"/>
    </source>
</evidence>
<dbReference type="EMBL" id="CAJOBA010000565">
    <property type="protein sequence ID" value="CAF3541763.1"/>
    <property type="molecule type" value="Genomic_DNA"/>
</dbReference>
<protein>
    <recommendedName>
        <fullName evidence="11">ascorbate ferrireductase (transmembrane)</fullName>
        <ecNumber evidence="11">7.2.1.3</ecNumber>
    </recommendedName>
</protein>
<dbReference type="GO" id="GO:0140575">
    <property type="term" value="F:transmembrane monodehydroascorbate reductase activity"/>
    <property type="evidence" value="ECO:0007669"/>
    <property type="project" value="InterPro"/>
</dbReference>
<organism evidence="15 16">
    <name type="scientific">Didymodactylos carnosus</name>
    <dbReference type="NCBI Taxonomy" id="1234261"/>
    <lineage>
        <taxon>Eukaryota</taxon>
        <taxon>Metazoa</taxon>
        <taxon>Spiralia</taxon>
        <taxon>Gnathifera</taxon>
        <taxon>Rotifera</taxon>
        <taxon>Eurotatoria</taxon>
        <taxon>Bdelloidea</taxon>
        <taxon>Philodinida</taxon>
        <taxon>Philodinidae</taxon>
        <taxon>Didymodactylos</taxon>
    </lineage>
</organism>
<dbReference type="Proteomes" id="UP000682733">
    <property type="component" value="Unassembled WGS sequence"/>
</dbReference>
<evidence type="ECO:0000313" key="16">
    <source>
        <dbReference type="Proteomes" id="UP000682733"/>
    </source>
</evidence>
<reference evidence="15" key="1">
    <citation type="submission" date="2021-02" db="EMBL/GenBank/DDBJ databases">
        <authorList>
            <person name="Nowell W R."/>
        </authorList>
    </citation>
    <scope>NUCLEOTIDE SEQUENCE</scope>
</reference>
<dbReference type="AlphaFoldDB" id="A0A8S2GNU9"/>
<gene>
    <name evidence="14" type="ORF">OVA965_LOCUS2600</name>
    <name evidence="15" type="ORF">TMI583_LOCUS2600</name>
</gene>